<dbReference type="OrthoDB" id="433512at2759"/>
<dbReference type="GeneID" id="38782638"/>
<comment type="caution">
    <text evidence="6">The sequence shown here is derived from an EMBL/GenBank/DDBJ whole genome shotgun (WGS) entry which is preliminary data.</text>
</comment>
<accession>A0A401GU12</accession>
<dbReference type="AlphaFoldDB" id="A0A401GU12"/>
<dbReference type="Gene3D" id="1.20.1250.20">
    <property type="entry name" value="MFS general substrate transporter like domains"/>
    <property type="match status" value="1"/>
</dbReference>
<organism evidence="6 7">
    <name type="scientific">Sparassis crispa</name>
    <dbReference type="NCBI Taxonomy" id="139825"/>
    <lineage>
        <taxon>Eukaryota</taxon>
        <taxon>Fungi</taxon>
        <taxon>Dikarya</taxon>
        <taxon>Basidiomycota</taxon>
        <taxon>Agaricomycotina</taxon>
        <taxon>Agaricomycetes</taxon>
        <taxon>Polyporales</taxon>
        <taxon>Sparassidaceae</taxon>
        <taxon>Sparassis</taxon>
    </lineage>
</organism>
<keyword evidence="7" id="KW-1185">Reference proteome</keyword>
<evidence type="ECO:0000256" key="4">
    <source>
        <dbReference type="ARBA" id="ARBA00023136"/>
    </source>
</evidence>
<gene>
    <name evidence="6" type="ORF">SCP_0802430</name>
</gene>
<dbReference type="InParanoid" id="A0A401GU12"/>
<keyword evidence="4 5" id="KW-0472">Membrane</keyword>
<dbReference type="STRING" id="139825.A0A401GU12"/>
<dbReference type="InterPro" id="IPR036259">
    <property type="entry name" value="MFS_trans_sf"/>
</dbReference>
<dbReference type="Proteomes" id="UP000287166">
    <property type="component" value="Unassembled WGS sequence"/>
</dbReference>
<sequence length="214" mass="23532">MLQYRLYNGAVPPASLQGFLKVSKNIGSVIGQFIFSYYADYLGQKAVYEFIVVLTSPPQVLSSGYPSFVVSSALALAVATPCPPPWQATALPEHILLVYILVNQGWGSLIGGIAVIIMLACYKHVVEVEDEMSKVDGIWHILVGLSLIPMFSMLYQCLTLPESKQFEASQKNADIEMELINVLKKKASPENSITEQMCSLTAPSPPLLRCPHRQ</sequence>
<comment type="subcellular location">
    <subcellularLocation>
        <location evidence="1">Membrane</location>
    </subcellularLocation>
</comment>
<evidence type="ECO:0000256" key="3">
    <source>
        <dbReference type="ARBA" id="ARBA00022989"/>
    </source>
</evidence>
<dbReference type="GO" id="GO:0022857">
    <property type="term" value="F:transmembrane transporter activity"/>
    <property type="evidence" value="ECO:0007669"/>
    <property type="project" value="InterPro"/>
</dbReference>
<dbReference type="SUPFAM" id="SSF103473">
    <property type="entry name" value="MFS general substrate transporter"/>
    <property type="match status" value="1"/>
</dbReference>
<reference evidence="6 7" key="1">
    <citation type="journal article" date="2018" name="Sci. Rep.">
        <title>Genome sequence of the cauliflower mushroom Sparassis crispa (Hanabiratake) and its association with beneficial usage.</title>
        <authorList>
            <person name="Kiyama R."/>
            <person name="Furutani Y."/>
            <person name="Kawaguchi K."/>
            <person name="Nakanishi T."/>
        </authorList>
    </citation>
    <scope>NUCLEOTIDE SEQUENCE [LARGE SCALE GENOMIC DNA]</scope>
</reference>
<feature type="transmembrane region" description="Helical" evidence="5">
    <location>
        <begin position="137"/>
        <end position="155"/>
    </location>
</feature>
<dbReference type="RefSeq" id="XP_027616634.1">
    <property type="nucleotide sequence ID" value="XM_027760833.1"/>
</dbReference>
<keyword evidence="2 5" id="KW-0812">Transmembrane</keyword>
<protein>
    <recommendedName>
        <fullName evidence="8">Major facilitator superfamily (MFS) profile domain-containing protein</fullName>
    </recommendedName>
</protein>
<feature type="transmembrane region" description="Helical" evidence="5">
    <location>
        <begin position="106"/>
        <end position="125"/>
    </location>
</feature>
<dbReference type="EMBL" id="BFAD01000008">
    <property type="protein sequence ID" value="GBE85721.1"/>
    <property type="molecule type" value="Genomic_DNA"/>
</dbReference>
<dbReference type="InterPro" id="IPR005828">
    <property type="entry name" value="MFS_sugar_transport-like"/>
</dbReference>
<evidence type="ECO:0008006" key="8">
    <source>
        <dbReference type="Google" id="ProtNLM"/>
    </source>
</evidence>
<evidence type="ECO:0000256" key="2">
    <source>
        <dbReference type="ARBA" id="ARBA00022692"/>
    </source>
</evidence>
<dbReference type="Pfam" id="PF00083">
    <property type="entry name" value="Sugar_tr"/>
    <property type="match status" value="1"/>
</dbReference>
<evidence type="ECO:0000256" key="5">
    <source>
        <dbReference type="SAM" id="Phobius"/>
    </source>
</evidence>
<evidence type="ECO:0000256" key="1">
    <source>
        <dbReference type="ARBA" id="ARBA00004370"/>
    </source>
</evidence>
<evidence type="ECO:0000313" key="7">
    <source>
        <dbReference type="Proteomes" id="UP000287166"/>
    </source>
</evidence>
<keyword evidence="3 5" id="KW-1133">Transmembrane helix</keyword>
<name>A0A401GU12_9APHY</name>
<dbReference type="GO" id="GO:0016020">
    <property type="term" value="C:membrane"/>
    <property type="evidence" value="ECO:0007669"/>
    <property type="project" value="UniProtKB-SubCell"/>
</dbReference>
<evidence type="ECO:0000313" key="6">
    <source>
        <dbReference type="EMBL" id="GBE85721.1"/>
    </source>
</evidence>
<proteinExistence type="predicted"/>